<comment type="subcellular location">
    <subcellularLocation>
        <location evidence="2">Membrane</location>
    </subcellularLocation>
    <subcellularLocation>
        <location evidence="1">Secreted</location>
        <location evidence="1">Cell wall</location>
    </subcellularLocation>
</comment>
<comment type="similarity">
    <text evidence="8">Belongs to the polygalacturonase-inhibiting protein family.</text>
</comment>
<evidence type="ECO:0000256" key="8">
    <source>
        <dbReference type="ARBA" id="ARBA00038043"/>
    </source>
</evidence>
<feature type="domain" description="Leucine-rich repeat-containing N-terminal plant-type" evidence="9">
    <location>
        <begin position="23"/>
        <end position="62"/>
    </location>
</feature>
<evidence type="ECO:0000256" key="6">
    <source>
        <dbReference type="ARBA" id="ARBA00022737"/>
    </source>
</evidence>
<keyword evidence="4" id="KW-0433">Leucine-rich repeat</keyword>
<dbReference type="PANTHER" id="PTHR48060:SF21">
    <property type="entry name" value="L DOMAIN-LIKE PROTEIN"/>
    <property type="match status" value="1"/>
</dbReference>
<gene>
    <name evidence="10" type="ORF">DVH24_017452</name>
</gene>
<proteinExistence type="inferred from homology"/>
<dbReference type="PANTHER" id="PTHR48060">
    <property type="entry name" value="DNA DAMAGE-REPAIR/TOLERATION PROTEIN DRT100"/>
    <property type="match status" value="1"/>
</dbReference>
<dbReference type="Pfam" id="PF08263">
    <property type="entry name" value="LRRNT_2"/>
    <property type="match status" value="1"/>
</dbReference>
<accession>A0A498IT16</accession>
<keyword evidence="7" id="KW-0472">Membrane</keyword>
<dbReference type="AlphaFoldDB" id="A0A498IT16"/>
<evidence type="ECO:0000256" key="2">
    <source>
        <dbReference type="ARBA" id="ARBA00004370"/>
    </source>
</evidence>
<dbReference type="InterPro" id="IPR013210">
    <property type="entry name" value="LRR_N_plant-typ"/>
</dbReference>
<organism evidence="10 11">
    <name type="scientific">Malus domestica</name>
    <name type="common">Apple</name>
    <name type="synonym">Pyrus malus</name>
    <dbReference type="NCBI Taxonomy" id="3750"/>
    <lineage>
        <taxon>Eukaryota</taxon>
        <taxon>Viridiplantae</taxon>
        <taxon>Streptophyta</taxon>
        <taxon>Embryophyta</taxon>
        <taxon>Tracheophyta</taxon>
        <taxon>Spermatophyta</taxon>
        <taxon>Magnoliopsida</taxon>
        <taxon>eudicotyledons</taxon>
        <taxon>Gunneridae</taxon>
        <taxon>Pentapetalae</taxon>
        <taxon>rosids</taxon>
        <taxon>fabids</taxon>
        <taxon>Rosales</taxon>
        <taxon>Rosaceae</taxon>
        <taxon>Amygdaloideae</taxon>
        <taxon>Maleae</taxon>
        <taxon>Malus</taxon>
    </lineage>
</organism>
<evidence type="ECO:0000313" key="10">
    <source>
        <dbReference type="EMBL" id="RXH86399.1"/>
    </source>
</evidence>
<keyword evidence="3" id="KW-0964">Secreted</keyword>
<dbReference type="InterPro" id="IPR053211">
    <property type="entry name" value="DNA_repair-toleration"/>
</dbReference>
<sequence length="390" mass="42640">MKREDIWGYLSSTLAAQITDATTDQSALVALKSHITNDPQNILTINWSATTSVCSWVGVTCNLRHHRVMTLNLSFMILTGTIPPNLGNLSFLVRWSLRNNSFHGTLPHELTRLRGLKLIIFTNNNFTGNIPPWFESLSKLQAFSLDGNQFSGSIPTAICNLPALQLIIMELRENQLSEIYSNINKFSTLKSTLKQKGLTTSLQFFSYSHSLSGNKVCGIVPGIVGDWVRKVVGKVLQWSLTGDNGLHKESEHGEHGQPSILELLHLELSKSFWVVGKTQWVEASAGVKWVGHLSEGAAGNSVSLNCAHQHHLGSPDGQDALCMDQARVSQVVETALAEDLGSGLEPHGFAELDTVAGQELWENASKSSEHGPSGVDHFELTVLGEGLWVS</sequence>
<dbReference type="GO" id="GO:0016020">
    <property type="term" value="C:membrane"/>
    <property type="evidence" value="ECO:0007669"/>
    <property type="project" value="UniProtKB-SubCell"/>
</dbReference>
<evidence type="ECO:0000256" key="4">
    <source>
        <dbReference type="ARBA" id="ARBA00022614"/>
    </source>
</evidence>
<evidence type="ECO:0000256" key="3">
    <source>
        <dbReference type="ARBA" id="ARBA00022512"/>
    </source>
</evidence>
<keyword evidence="6" id="KW-0677">Repeat</keyword>
<dbReference type="InterPro" id="IPR001611">
    <property type="entry name" value="Leu-rich_rpt"/>
</dbReference>
<dbReference type="Pfam" id="PF00560">
    <property type="entry name" value="LRR_1"/>
    <property type="match status" value="2"/>
</dbReference>
<evidence type="ECO:0000256" key="7">
    <source>
        <dbReference type="ARBA" id="ARBA00023136"/>
    </source>
</evidence>
<evidence type="ECO:0000256" key="5">
    <source>
        <dbReference type="ARBA" id="ARBA00022729"/>
    </source>
</evidence>
<evidence type="ECO:0000256" key="1">
    <source>
        <dbReference type="ARBA" id="ARBA00004191"/>
    </source>
</evidence>
<comment type="caution">
    <text evidence="10">The sequence shown here is derived from an EMBL/GenBank/DDBJ whole genome shotgun (WGS) entry which is preliminary data.</text>
</comment>
<name>A0A498IT16_MALDO</name>
<dbReference type="InterPro" id="IPR032675">
    <property type="entry name" value="LRR_dom_sf"/>
</dbReference>
<keyword evidence="11" id="KW-1185">Reference proteome</keyword>
<dbReference type="EMBL" id="RDQH01000336">
    <property type="protein sequence ID" value="RXH86399.1"/>
    <property type="molecule type" value="Genomic_DNA"/>
</dbReference>
<evidence type="ECO:0000259" key="9">
    <source>
        <dbReference type="Pfam" id="PF08263"/>
    </source>
</evidence>
<evidence type="ECO:0000313" key="11">
    <source>
        <dbReference type="Proteomes" id="UP000290289"/>
    </source>
</evidence>
<dbReference type="FunFam" id="3.80.10.10:FF:000400">
    <property type="entry name" value="Nuclear pore complex protein NUP107"/>
    <property type="match status" value="1"/>
</dbReference>
<protein>
    <recommendedName>
        <fullName evidence="9">Leucine-rich repeat-containing N-terminal plant-type domain-containing protein</fullName>
    </recommendedName>
</protein>
<dbReference type="Gene3D" id="3.80.10.10">
    <property type="entry name" value="Ribonuclease Inhibitor"/>
    <property type="match status" value="1"/>
</dbReference>
<keyword evidence="5" id="KW-0732">Signal</keyword>
<reference evidence="10 11" key="1">
    <citation type="submission" date="2018-10" db="EMBL/GenBank/DDBJ databases">
        <title>A high-quality apple genome assembly.</title>
        <authorList>
            <person name="Hu J."/>
        </authorList>
    </citation>
    <scope>NUCLEOTIDE SEQUENCE [LARGE SCALE GENOMIC DNA]</scope>
    <source>
        <strain evidence="11">cv. HFTH1</strain>
        <tissue evidence="10">Young leaf</tissue>
    </source>
</reference>
<dbReference type="SUPFAM" id="SSF52058">
    <property type="entry name" value="L domain-like"/>
    <property type="match status" value="1"/>
</dbReference>
<dbReference type="Proteomes" id="UP000290289">
    <property type="component" value="Chromosome 10"/>
</dbReference>
<dbReference type="STRING" id="3750.A0A498IT16"/>
<keyword evidence="3" id="KW-0134">Cell wall</keyword>